<dbReference type="AlphaFoldDB" id="M2BXL2"/>
<evidence type="ECO:0000256" key="2">
    <source>
        <dbReference type="SAM" id="MobiDB-lite"/>
    </source>
</evidence>
<keyword evidence="3" id="KW-0732">Signal</keyword>
<dbReference type="Proteomes" id="UP000016183">
    <property type="component" value="Unassembled WGS sequence"/>
</dbReference>
<keyword evidence="4" id="KW-0449">Lipoprotein</keyword>
<dbReference type="PROSITE" id="PS51257">
    <property type="entry name" value="PROKAR_LIPOPROTEIN"/>
    <property type="match status" value="1"/>
</dbReference>
<feature type="signal peptide" evidence="3">
    <location>
        <begin position="1"/>
        <end position="22"/>
    </location>
</feature>
<dbReference type="InterPro" id="IPR010103">
    <property type="entry name" value="Clustered_lipoprot_TREDE"/>
</dbReference>
<accession>M2BXL2</accession>
<reference evidence="4 5" key="1">
    <citation type="submission" date="2012-01" db="EMBL/GenBank/DDBJ databases">
        <title>The Genome Sequence of Treponema denticola SP33.</title>
        <authorList>
            <consortium name="The Broad Institute Genome Sequencing Platform"/>
            <person name="Earl A."/>
            <person name="Ward D."/>
            <person name="Feldgarden M."/>
            <person name="Gevers D."/>
            <person name="Blanton J.M."/>
            <person name="Fenno C.J."/>
            <person name="Baranova O.V."/>
            <person name="Mathney J."/>
            <person name="Dewhirst F.E."/>
            <person name="Izard J."/>
            <person name="Young S.K."/>
            <person name="Zeng Q."/>
            <person name="Gargeya S."/>
            <person name="Fitzgerald M."/>
            <person name="Haas B."/>
            <person name="Abouelleil A."/>
            <person name="Alvarado L."/>
            <person name="Arachchi H.M."/>
            <person name="Berlin A."/>
            <person name="Chapman S.B."/>
            <person name="Gearin G."/>
            <person name="Goldberg J."/>
            <person name="Griggs A."/>
            <person name="Gujja S."/>
            <person name="Hansen M."/>
            <person name="Heiman D."/>
            <person name="Howarth C."/>
            <person name="Larimer J."/>
            <person name="Lui A."/>
            <person name="MacDonald P.J.P."/>
            <person name="McCowen C."/>
            <person name="Montmayeur A."/>
            <person name="Murphy C."/>
            <person name="Neiman D."/>
            <person name="Pearson M."/>
            <person name="Priest M."/>
            <person name="Roberts A."/>
            <person name="Saif S."/>
            <person name="Shea T."/>
            <person name="Sisk P."/>
            <person name="Stolte C."/>
            <person name="Sykes S."/>
            <person name="Wortman J."/>
            <person name="Nusbaum C."/>
            <person name="Birren B."/>
        </authorList>
    </citation>
    <scope>NUCLEOTIDE SEQUENCE [LARGE SCALE GENOMIC DNA]</scope>
    <source>
        <strain evidence="4 5">SP33</strain>
    </source>
</reference>
<dbReference type="HOGENOM" id="CLU_049884_0_0_12"/>
<gene>
    <name evidence="4" type="ORF">HMPREF9733_00505</name>
</gene>
<feature type="coiled-coil region" evidence="1">
    <location>
        <begin position="63"/>
        <end position="90"/>
    </location>
</feature>
<evidence type="ECO:0000313" key="4">
    <source>
        <dbReference type="EMBL" id="EMB26223.1"/>
    </source>
</evidence>
<dbReference type="PATRIC" id="fig|999437.3.peg.507"/>
<sequence>MQSNKSKLIFILILAAFLFSCSKDVKEPAEEKTVAESKPVENKIEEQKSEHPAPKKTAEQLKLEEKYKKSKEYEEKLKQLGAELDKKESAIIAQIPIDATDADLEQKEARTWLYDHNKKVYNYTNFKEVIKEGDVYYCKQNVKSQNGGVLEYHVKFEKDRYTHKEDSYTVSAIELSSQIDIGQISEEIIETPVHGKIYDLAHDEKKDDIIKLFEEYENTHYPLYHENIDLSAKLLKDYQIKLEAVDYVKGNFTDSGYDEYFVVFCKEVPGPEYGQTVKRVRCFVVDEDKIIKDYYITVPSASFFPPHIERGGLFGLKNFGFGFSQGWVSDFNQNGKNEIYFVTHFSTGRNFLFIIEFNGEFFVTGYVSAEYGLDIESVDWNKKMIVLRKGGSFIRSEKFKGWEYWYDTVIWNEKLKEYILLKREYKYEKYEGAGDEEGFGPGVGA</sequence>
<dbReference type="EMBL" id="AGDZ01000016">
    <property type="protein sequence ID" value="EMB26223.1"/>
    <property type="molecule type" value="Genomic_DNA"/>
</dbReference>
<name>M2BXL2_TREDN</name>
<feature type="chain" id="PRO_5004020658" evidence="3">
    <location>
        <begin position="23"/>
        <end position="445"/>
    </location>
</feature>
<dbReference type="Pfam" id="PF09710">
    <property type="entry name" value="Trep_dent_lipo"/>
    <property type="match status" value="1"/>
</dbReference>
<keyword evidence="1" id="KW-0175">Coiled coil</keyword>
<evidence type="ECO:0000313" key="5">
    <source>
        <dbReference type="Proteomes" id="UP000016183"/>
    </source>
</evidence>
<dbReference type="NCBIfam" id="TIGR01781">
    <property type="entry name" value="Trep_dent_lipo"/>
    <property type="match status" value="1"/>
</dbReference>
<feature type="region of interest" description="Disordered" evidence="2">
    <location>
        <begin position="29"/>
        <end position="59"/>
    </location>
</feature>
<evidence type="ECO:0000256" key="1">
    <source>
        <dbReference type="SAM" id="Coils"/>
    </source>
</evidence>
<dbReference type="RefSeq" id="WP_010693595.1">
    <property type="nucleotide sequence ID" value="NZ_KB442453.1"/>
</dbReference>
<proteinExistence type="predicted"/>
<comment type="caution">
    <text evidence="4">The sequence shown here is derived from an EMBL/GenBank/DDBJ whole genome shotgun (WGS) entry which is preliminary data.</text>
</comment>
<protein>
    <submittedName>
        <fullName evidence="4">Treponema denticola clustered lipoprotein</fullName>
    </submittedName>
</protein>
<dbReference type="OrthoDB" id="9919165at2"/>
<evidence type="ECO:0000256" key="3">
    <source>
        <dbReference type="SAM" id="SignalP"/>
    </source>
</evidence>
<organism evidence="4 5">
    <name type="scientific">Treponema denticola SP33</name>
    <dbReference type="NCBI Taxonomy" id="999437"/>
    <lineage>
        <taxon>Bacteria</taxon>
        <taxon>Pseudomonadati</taxon>
        <taxon>Spirochaetota</taxon>
        <taxon>Spirochaetia</taxon>
        <taxon>Spirochaetales</taxon>
        <taxon>Treponemataceae</taxon>
        <taxon>Treponema</taxon>
    </lineage>
</organism>